<dbReference type="Pfam" id="PF13041">
    <property type="entry name" value="PPR_2"/>
    <property type="match status" value="4"/>
</dbReference>
<accession>A0AAP0J2L2</accession>
<dbReference type="SUPFAM" id="SSF48452">
    <property type="entry name" value="TPR-like"/>
    <property type="match status" value="1"/>
</dbReference>
<evidence type="ECO:0000256" key="1">
    <source>
        <dbReference type="ARBA" id="ARBA00022737"/>
    </source>
</evidence>
<dbReference type="Pfam" id="PF20431">
    <property type="entry name" value="E_motif"/>
    <property type="match status" value="1"/>
</dbReference>
<feature type="repeat" description="PPR" evidence="2">
    <location>
        <begin position="141"/>
        <end position="175"/>
    </location>
</feature>
<organism evidence="3 4">
    <name type="scientific">Stephania cephalantha</name>
    <dbReference type="NCBI Taxonomy" id="152367"/>
    <lineage>
        <taxon>Eukaryota</taxon>
        <taxon>Viridiplantae</taxon>
        <taxon>Streptophyta</taxon>
        <taxon>Embryophyta</taxon>
        <taxon>Tracheophyta</taxon>
        <taxon>Spermatophyta</taxon>
        <taxon>Magnoliopsida</taxon>
        <taxon>Ranunculales</taxon>
        <taxon>Menispermaceae</taxon>
        <taxon>Menispermoideae</taxon>
        <taxon>Cissampelideae</taxon>
        <taxon>Stephania</taxon>
    </lineage>
</organism>
<dbReference type="Proteomes" id="UP001419268">
    <property type="component" value="Unassembled WGS sequence"/>
</dbReference>
<name>A0AAP0J2L2_9MAGN</name>
<gene>
    <name evidence="3" type="ORF">Scep_015069</name>
</gene>
<feature type="repeat" description="PPR" evidence="2">
    <location>
        <begin position="379"/>
        <end position="413"/>
    </location>
</feature>
<feature type="repeat" description="PPR" evidence="2">
    <location>
        <begin position="278"/>
        <end position="312"/>
    </location>
</feature>
<dbReference type="GO" id="GO:0009451">
    <property type="term" value="P:RNA modification"/>
    <property type="evidence" value="ECO:0007669"/>
    <property type="project" value="InterPro"/>
</dbReference>
<dbReference type="EMBL" id="JBBNAG010000006">
    <property type="protein sequence ID" value="KAK9126223.1"/>
    <property type="molecule type" value="Genomic_DNA"/>
</dbReference>
<dbReference type="FunFam" id="1.25.40.10:FF:000344">
    <property type="entry name" value="Pentatricopeptide repeat-containing protein"/>
    <property type="match status" value="1"/>
</dbReference>
<feature type="repeat" description="PPR" evidence="2">
    <location>
        <begin position="481"/>
        <end position="515"/>
    </location>
</feature>
<dbReference type="NCBIfam" id="TIGR00756">
    <property type="entry name" value="PPR"/>
    <property type="match status" value="6"/>
</dbReference>
<evidence type="ECO:0000256" key="2">
    <source>
        <dbReference type="PROSITE-ProRule" id="PRU00708"/>
    </source>
</evidence>
<sequence length="712" mass="79405">MQLSKALNPNQIPKQWTNKITPLNPTTTTTTTMIELEPCLASTYTSLKALASQGDLVNAFKAFTLLQHKQASSTNSISILLSTCTSLKSPSQGRQIHAHTFVSGLHHHPFLVPKLVAFYATLGQLHNAHSIAKSSTLFHPMALPWNILVSAYVKAGRSGEALIAYDEMLELGVEPDRFTYSSVLKACGEERDVRRGKDVHRRVGDSNVMEWSLFVSNALVAMYAKCGEIGIAREVFDEMPERDVVSWNSIILGYASKGMWAEAFELFDRMTIGGVEVNVVTWNTIAGGCLQVGDHKRALEFISKMKRLGTSMDPVTLVIGLGACSRNGLLKLGKQIHGSVVRSHYSGVETLTNALITMYSRCKQYRHSNVIFQLAECKSIVTWNSVIAGYANSDQSEEAFSFFREMLASDVEPNYVTLASILPLCARMADLQHGKELHCYIIRRGGFEEYLLLWNSLMDMYAKSGKVSLAQKMFDSMRKKDQVTYTSLIAGYGMRGDGRTALEIFEEMKSRRIKPDHITMVAVLFSCSHSGMVPEGEMLFENMISVYKINPQIEHYACMVDLFGRAGLLRKAVDIIKRMHCQPNSAIWATLLGACRIHGDTDIGEWVAEKLLEMKPENPGYYVLIANMYAAAGCWSKLAYVRTLMKNRGVRKTPGCAWVDVGEGFCEFSVEDSSNPHTQKIYLLLHQLTKLMKEAGYVASDDLGFTDEEIEE</sequence>
<dbReference type="GO" id="GO:0003723">
    <property type="term" value="F:RNA binding"/>
    <property type="evidence" value="ECO:0007669"/>
    <property type="project" value="InterPro"/>
</dbReference>
<evidence type="ECO:0000313" key="3">
    <source>
        <dbReference type="EMBL" id="KAK9126223.1"/>
    </source>
</evidence>
<dbReference type="Pfam" id="PF01535">
    <property type="entry name" value="PPR"/>
    <property type="match status" value="2"/>
</dbReference>
<reference evidence="3 4" key="1">
    <citation type="submission" date="2024-01" db="EMBL/GenBank/DDBJ databases">
        <title>Genome assemblies of Stephania.</title>
        <authorList>
            <person name="Yang L."/>
        </authorList>
    </citation>
    <scope>NUCLEOTIDE SEQUENCE [LARGE SCALE GENOMIC DNA]</scope>
    <source>
        <strain evidence="3">JXDWG</strain>
        <tissue evidence="3">Leaf</tissue>
    </source>
</reference>
<proteinExistence type="predicted"/>
<keyword evidence="1" id="KW-0677">Repeat</keyword>
<protein>
    <recommendedName>
        <fullName evidence="5">Pentatricopeptide repeat-containing protein</fullName>
    </recommendedName>
</protein>
<dbReference type="FunFam" id="1.25.40.10:FF:000627">
    <property type="entry name" value="Pentatricopeptide repeat-containing protein"/>
    <property type="match status" value="1"/>
</dbReference>
<dbReference type="FunFam" id="1.25.40.10:FF:000449">
    <property type="entry name" value="Pentatricopeptide repeat-containing protein mitochondrial"/>
    <property type="match status" value="1"/>
</dbReference>
<dbReference type="PANTHER" id="PTHR47926:SF375">
    <property type="entry name" value="PENTATRICOPEPTIDE REPEAT-CONTAINING PROTEIN"/>
    <property type="match status" value="1"/>
</dbReference>
<dbReference type="InterPro" id="IPR011990">
    <property type="entry name" value="TPR-like_helical_dom_sf"/>
</dbReference>
<dbReference type="PROSITE" id="PS51375">
    <property type="entry name" value="PPR"/>
    <property type="match status" value="6"/>
</dbReference>
<evidence type="ECO:0008006" key="5">
    <source>
        <dbReference type="Google" id="ProtNLM"/>
    </source>
</evidence>
<feature type="repeat" description="PPR" evidence="2">
    <location>
        <begin position="450"/>
        <end position="480"/>
    </location>
</feature>
<keyword evidence="4" id="KW-1185">Reference proteome</keyword>
<dbReference type="InterPro" id="IPR002885">
    <property type="entry name" value="PPR_rpt"/>
</dbReference>
<dbReference type="InterPro" id="IPR046848">
    <property type="entry name" value="E_motif"/>
</dbReference>
<dbReference type="Gene3D" id="1.25.40.10">
    <property type="entry name" value="Tetratricopeptide repeat domain"/>
    <property type="match status" value="4"/>
</dbReference>
<dbReference type="AlphaFoldDB" id="A0AAP0J2L2"/>
<dbReference type="InterPro" id="IPR046960">
    <property type="entry name" value="PPR_At4g14850-like_plant"/>
</dbReference>
<feature type="repeat" description="PPR" evidence="2">
    <location>
        <begin position="243"/>
        <end position="277"/>
    </location>
</feature>
<comment type="caution">
    <text evidence="3">The sequence shown here is derived from an EMBL/GenBank/DDBJ whole genome shotgun (WGS) entry which is preliminary data.</text>
</comment>
<evidence type="ECO:0000313" key="4">
    <source>
        <dbReference type="Proteomes" id="UP001419268"/>
    </source>
</evidence>
<dbReference type="PANTHER" id="PTHR47926">
    <property type="entry name" value="PENTATRICOPEPTIDE REPEAT-CONTAINING PROTEIN"/>
    <property type="match status" value="1"/>
</dbReference>
<dbReference type="FunFam" id="1.25.40.10:FF:000366">
    <property type="entry name" value="Pentatricopeptide (PPR) repeat-containing protein"/>
    <property type="match status" value="1"/>
</dbReference>